<evidence type="ECO:0000256" key="2">
    <source>
        <dbReference type="ARBA" id="ARBA00022692"/>
    </source>
</evidence>
<keyword evidence="3" id="KW-0677">Repeat</keyword>
<feature type="non-terminal residue" evidence="7">
    <location>
        <position position="1"/>
    </location>
</feature>
<protein>
    <recommendedName>
        <fullName evidence="6">PKD/REJ-like domain-containing protein</fullName>
    </recommendedName>
</protein>
<sequence length="408" mass="44333">FRASKLFMKLGGDTRLDSNVTLSFSTESNIIVKQAEQNTAQPATGSFTVIMKISEESSVSFQLLGDTQACNGSDVVLKIARIRGASPAETTASWNITWEPSGGSSKQSETLIMWENVRTIKETMKKSTTNTGHLLTFSGDLIRPGELYRINAELSTNEGLSDPQYMNITAVDPTYAYRVSIIGPRNLRVDRRNTYSAKISSCGDSERTKNSKLQYLWSLSSEGSGLPESQSKKVNIPKGLLRGGREYTISVTVISQEDGQDPQIVGKSHLLLTTKSLGLEVITAADNIQIGSSAPISIDASLSQDLDNEPGDINYRWSCLTESGGGCYVTRNGQPSRLETLLSEKQLTSSIFTLPAGYLTAGQSYKFIVEASKNGNSKKGRVSVKLVPGELPVIATQREGLIVQPDKR</sequence>
<name>A0AAV2SGC7_MEGNR</name>
<evidence type="ECO:0000313" key="7">
    <source>
        <dbReference type="EMBL" id="CAL4180399.1"/>
    </source>
</evidence>
<evidence type="ECO:0000256" key="4">
    <source>
        <dbReference type="ARBA" id="ARBA00022989"/>
    </source>
</evidence>
<feature type="domain" description="PKD/REJ-like" evidence="6">
    <location>
        <begin position="209"/>
        <end position="394"/>
    </location>
</feature>
<organism evidence="7 8">
    <name type="scientific">Meganyctiphanes norvegica</name>
    <name type="common">Northern krill</name>
    <name type="synonym">Thysanopoda norvegica</name>
    <dbReference type="NCBI Taxonomy" id="48144"/>
    <lineage>
        <taxon>Eukaryota</taxon>
        <taxon>Metazoa</taxon>
        <taxon>Ecdysozoa</taxon>
        <taxon>Arthropoda</taxon>
        <taxon>Crustacea</taxon>
        <taxon>Multicrustacea</taxon>
        <taxon>Malacostraca</taxon>
        <taxon>Eumalacostraca</taxon>
        <taxon>Eucarida</taxon>
        <taxon>Euphausiacea</taxon>
        <taxon>Euphausiidae</taxon>
        <taxon>Meganyctiphanes</taxon>
    </lineage>
</organism>
<dbReference type="PANTHER" id="PTHR46730">
    <property type="entry name" value="POLYCYSTIN-1"/>
    <property type="match status" value="1"/>
</dbReference>
<dbReference type="GO" id="GO:0006816">
    <property type="term" value="P:calcium ion transport"/>
    <property type="evidence" value="ECO:0007669"/>
    <property type="project" value="TreeGrafter"/>
</dbReference>
<dbReference type="GO" id="GO:0005261">
    <property type="term" value="F:monoatomic cation channel activity"/>
    <property type="evidence" value="ECO:0007669"/>
    <property type="project" value="TreeGrafter"/>
</dbReference>
<dbReference type="GO" id="GO:0005886">
    <property type="term" value="C:plasma membrane"/>
    <property type="evidence" value="ECO:0007669"/>
    <property type="project" value="TreeGrafter"/>
</dbReference>
<dbReference type="Pfam" id="PF02010">
    <property type="entry name" value="REJ"/>
    <property type="match status" value="1"/>
</dbReference>
<keyword evidence="2" id="KW-0812">Transmembrane</keyword>
<feature type="non-terminal residue" evidence="7">
    <location>
        <position position="408"/>
    </location>
</feature>
<keyword evidence="4" id="KW-1133">Transmembrane helix</keyword>
<accession>A0AAV2SGC7</accession>
<evidence type="ECO:0000256" key="5">
    <source>
        <dbReference type="ARBA" id="ARBA00023136"/>
    </source>
</evidence>
<reference evidence="7 8" key="1">
    <citation type="submission" date="2024-05" db="EMBL/GenBank/DDBJ databases">
        <authorList>
            <person name="Wallberg A."/>
        </authorList>
    </citation>
    <scope>NUCLEOTIDE SEQUENCE [LARGE SCALE GENOMIC DNA]</scope>
</reference>
<dbReference type="Proteomes" id="UP001497623">
    <property type="component" value="Unassembled WGS sequence"/>
</dbReference>
<proteinExistence type="predicted"/>
<evidence type="ECO:0000256" key="3">
    <source>
        <dbReference type="ARBA" id="ARBA00022737"/>
    </source>
</evidence>
<keyword evidence="8" id="KW-1185">Reference proteome</keyword>
<dbReference type="AlphaFoldDB" id="A0AAV2SGC7"/>
<keyword evidence="5" id="KW-0472">Membrane</keyword>
<dbReference type="EMBL" id="CAXKWB010058151">
    <property type="protein sequence ID" value="CAL4180399.1"/>
    <property type="molecule type" value="Genomic_DNA"/>
</dbReference>
<comment type="subcellular location">
    <subcellularLocation>
        <location evidence="1">Membrane</location>
    </subcellularLocation>
</comment>
<dbReference type="PANTHER" id="PTHR46730:SF1">
    <property type="entry name" value="PLAT DOMAIN-CONTAINING PROTEIN"/>
    <property type="match status" value="1"/>
</dbReference>
<comment type="caution">
    <text evidence="7">The sequence shown here is derived from an EMBL/GenBank/DDBJ whole genome shotgun (WGS) entry which is preliminary data.</text>
</comment>
<evidence type="ECO:0000313" key="8">
    <source>
        <dbReference type="Proteomes" id="UP001497623"/>
    </source>
</evidence>
<evidence type="ECO:0000256" key="1">
    <source>
        <dbReference type="ARBA" id="ARBA00004370"/>
    </source>
</evidence>
<dbReference type="InterPro" id="IPR002859">
    <property type="entry name" value="PKD/REJ-like"/>
</dbReference>
<gene>
    <name evidence="7" type="ORF">MNOR_LOCUS35305</name>
</gene>
<evidence type="ECO:0000259" key="6">
    <source>
        <dbReference type="Pfam" id="PF02010"/>
    </source>
</evidence>